<protein>
    <submittedName>
        <fullName evidence="1">Uncharacterized protein</fullName>
    </submittedName>
</protein>
<name>A0AA36GMP6_CYLNA</name>
<accession>A0AA36GMP6</accession>
<organism evidence="1 2">
    <name type="scientific">Cylicocyclus nassatus</name>
    <name type="common">Nematode worm</name>
    <dbReference type="NCBI Taxonomy" id="53992"/>
    <lineage>
        <taxon>Eukaryota</taxon>
        <taxon>Metazoa</taxon>
        <taxon>Ecdysozoa</taxon>
        <taxon>Nematoda</taxon>
        <taxon>Chromadorea</taxon>
        <taxon>Rhabditida</taxon>
        <taxon>Rhabditina</taxon>
        <taxon>Rhabditomorpha</taxon>
        <taxon>Strongyloidea</taxon>
        <taxon>Strongylidae</taxon>
        <taxon>Cylicocyclus</taxon>
    </lineage>
</organism>
<sequence length="58" mass="7002">FTRILFYRLFPNKEYPQALPHYKHRLSILGLKTLYHRRILADILLAHKIIRQEVQGMA</sequence>
<dbReference type="AlphaFoldDB" id="A0AA36GMP6"/>
<feature type="non-terminal residue" evidence="1">
    <location>
        <position position="1"/>
    </location>
</feature>
<evidence type="ECO:0000313" key="1">
    <source>
        <dbReference type="EMBL" id="CAJ0594917.1"/>
    </source>
</evidence>
<comment type="caution">
    <text evidence="1">The sequence shown here is derived from an EMBL/GenBank/DDBJ whole genome shotgun (WGS) entry which is preliminary data.</text>
</comment>
<dbReference type="EMBL" id="CATQJL010000112">
    <property type="protein sequence ID" value="CAJ0594917.1"/>
    <property type="molecule type" value="Genomic_DNA"/>
</dbReference>
<keyword evidence="2" id="KW-1185">Reference proteome</keyword>
<evidence type="ECO:0000313" key="2">
    <source>
        <dbReference type="Proteomes" id="UP001176961"/>
    </source>
</evidence>
<gene>
    <name evidence="1" type="ORF">CYNAS_LOCUS6900</name>
</gene>
<dbReference type="Proteomes" id="UP001176961">
    <property type="component" value="Unassembled WGS sequence"/>
</dbReference>
<proteinExistence type="predicted"/>
<reference evidence="1" key="1">
    <citation type="submission" date="2023-07" db="EMBL/GenBank/DDBJ databases">
        <authorList>
            <consortium name="CYATHOMIX"/>
        </authorList>
    </citation>
    <scope>NUCLEOTIDE SEQUENCE</scope>
    <source>
        <strain evidence="1">N/A</strain>
    </source>
</reference>